<dbReference type="Proteomes" id="UP000647172">
    <property type="component" value="Unassembled WGS sequence"/>
</dbReference>
<evidence type="ECO:0000256" key="1">
    <source>
        <dbReference type="SAM" id="MobiDB-lite"/>
    </source>
</evidence>
<keyword evidence="2" id="KW-0812">Transmembrane</keyword>
<accession>A0A919JGA8</accession>
<dbReference type="AlphaFoldDB" id="A0A919JGA8"/>
<keyword evidence="2" id="KW-1133">Transmembrane helix</keyword>
<feature type="transmembrane region" description="Helical" evidence="2">
    <location>
        <begin position="85"/>
        <end position="109"/>
    </location>
</feature>
<gene>
    <name evidence="3" type="ORF">Ani05nite_37670</name>
</gene>
<reference evidence="3" key="1">
    <citation type="submission" date="2021-01" db="EMBL/GenBank/DDBJ databases">
        <title>Whole genome shotgun sequence of Actinoplanes nipponensis NBRC 14063.</title>
        <authorList>
            <person name="Komaki H."/>
            <person name="Tamura T."/>
        </authorList>
    </citation>
    <scope>NUCLEOTIDE SEQUENCE</scope>
    <source>
        <strain evidence="3">NBRC 14063</strain>
    </source>
</reference>
<feature type="region of interest" description="Disordered" evidence="1">
    <location>
        <begin position="1"/>
        <end position="72"/>
    </location>
</feature>
<evidence type="ECO:0000313" key="3">
    <source>
        <dbReference type="EMBL" id="GIE50233.1"/>
    </source>
</evidence>
<dbReference type="EMBL" id="BOMQ01000045">
    <property type="protein sequence ID" value="GIE50233.1"/>
    <property type="molecule type" value="Genomic_DNA"/>
</dbReference>
<evidence type="ECO:0000313" key="4">
    <source>
        <dbReference type="Proteomes" id="UP000647172"/>
    </source>
</evidence>
<keyword evidence="2" id="KW-0472">Membrane</keyword>
<protein>
    <recommendedName>
        <fullName evidence="5">Translation initiation factor 2</fullName>
    </recommendedName>
</protein>
<keyword evidence="4" id="KW-1185">Reference proteome</keyword>
<feature type="compositionally biased region" description="Pro residues" evidence="1">
    <location>
        <begin position="44"/>
        <end position="66"/>
    </location>
</feature>
<sequence length="110" mass="11592">MNVSAPTGSDDDAYWQRPDAEPEPSGAGRPAPAPDPAPTYQGPPRTPPPSPHWQPPLVQQPPPPRAMPAQDMDALDEAEGSARTVTYGIGLVVGAIALILMCLLCARVIF</sequence>
<evidence type="ECO:0008006" key="5">
    <source>
        <dbReference type="Google" id="ProtNLM"/>
    </source>
</evidence>
<name>A0A919JGA8_9ACTN</name>
<proteinExistence type="predicted"/>
<organism evidence="3 4">
    <name type="scientific">Actinoplanes nipponensis</name>
    <dbReference type="NCBI Taxonomy" id="135950"/>
    <lineage>
        <taxon>Bacteria</taxon>
        <taxon>Bacillati</taxon>
        <taxon>Actinomycetota</taxon>
        <taxon>Actinomycetes</taxon>
        <taxon>Micromonosporales</taxon>
        <taxon>Micromonosporaceae</taxon>
        <taxon>Actinoplanes</taxon>
    </lineage>
</organism>
<dbReference type="RefSeq" id="WP_203769924.1">
    <property type="nucleotide sequence ID" value="NZ_BAAAYJ010000007.1"/>
</dbReference>
<evidence type="ECO:0000256" key="2">
    <source>
        <dbReference type="SAM" id="Phobius"/>
    </source>
</evidence>
<comment type="caution">
    <text evidence="3">The sequence shown here is derived from an EMBL/GenBank/DDBJ whole genome shotgun (WGS) entry which is preliminary data.</text>
</comment>